<proteinExistence type="predicted"/>
<evidence type="ECO:0000256" key="6">
    <source>
        <dbReference type="ARBA" id="ARBA00023002"/>
    </source>
</evidence>
<dbReference type="Gene3D" id="3.50.50.60">
    <property type="entry name" value="FAD/NAD(P)-binding domain"/>
    <property type="match status" value="2"/>
</dbReference>
<dbReference type="GO" id="GO:0015044">
    <property type="term" value="F:rubredoxin-NAD+ reductase activity"/>
    <property type="evidence" value="ECO:0007669"/>
    <property type="project" value="UniProtKB-EC"/>
</dbReference>
<dbReference type="PRINTS" id="PR00368">
    <property type="entry name" value="FADPNR"/>
</dbReference>
<evidence type="ECO:0000256" key="4">
    <source>
        <dbReference type="ARBA" id="ARBA00022630"/>
    </source>
</evidence>
<evidence type="ECO:0000256" key="5">
    <source>
        <dbReference type="ARBA" id="ARBA00022827"/>
    </source>
</evidence>
<evidence type="ECO:0000256" key="2">
    <source>
        <dbReference type="ARBA" id="ARBA00004496"/>
    </source>
</evidence>
<dbReference type="Gene3D" id="3.30.390.120">
    <property type="match status" value="1"/>
</dbReference>
<accession>A0A3B0ZER7</accession>
<dbReference type="InterPro" id="IPR050260">
    <property type="entry name" value="FAD-bd_OxRdtase"/>
</dbReference>
<feature type="domain" description="Rubredoxin binding" evidence="9">
    <location>
        <begin position="310"/>
        <end position="378"/>
    </location>
</feature>
<dbReference type="Pfam" id="PF07992">
    <property type="entry name" value="Pyr_redox_2"/>
    <property type="match status" value="1"/>
</dbReference>
<dbReference type="PANTHER" id="PTHR43429">
    <property type="entry name" value="PYRIDINE NUCLEOTIDE-DISULFIDE OXIDOREDUCTASE DOMAIN-CONTAINING"/>
    <property type="match status" value="1"/>
</dbReference>
<organism evidence="10">
    <name type="scientific">hydrothermal vent metagenome</name>
    <dbReference type="NCBI Taxonomy" id="652676"/>
    <lineage>
        <taxon>unclassified sequences</taxon>
        <taxon>metagenomes</taxon>
        <taxon>ecological metagenomes</taxon>
    </lineage>
</organism>
<keyword evidence="5" id="KW-0274">FAD</keyword>
<comment type="cofactor">
    <cofactor evidence="1">
        <name>FAD</name>
        <dbReference type="ChEBI" id="CHEBI:57692"/>
    </cofactor>
</comment>
<evidence type="ECO:0000313" key="10">
    <source>
        <dbReference type="EMBL" id="VAW91928.1"/>
    </source>
</evidence>
<sequence>MSDTPIIIIGTGLAGYNLAREFRKKDDSTELVLISKDNGEFYSKPMLSNALAKQKAPDDLPMGDVTKMQNDLGARIITQQVATSIDVSDQAVSLADGEKLNYKKLVLAVGASPFQFPMQGDATDDVLMVNNLDDYREFRNKLKDKKSVAIIGPGLIGCEFANDLAANDYQVSVIGPDEAPMSTLLPAQAGLALQEALSSIGVNWYLQKTVSAVNKKDHAYELTLSDGQTIQADVVLSAIGLRANINLANEAGIECNRGIVVDRNLKTSDSHVHALGDCAEVEGLLLPFVMPLMQSARALAATLSGEDTMVSYPAMPVLIKTPILSTVVSAPARDAEGEWQIEKTGQGLKALFTQGDALLGFVLMGDAVSEKPALTKRLPVVLL</sequence>
<dbReference type="EMBL" id="UOFR01000013">
    <property type="protein sequence ID" value="VAW91928.1"/>
    <property type="molecule type" value="Genomic_DNA"/>
</dbReference>
<keyword evidence="7" id="KW-0520">NAD</keyword>
<dbReference type="InterPro" id="IPR041364">
    <property type="entry name" value="Rbx-bd"/>
</dbReference>
<dbReference type="Pfam" id="PF18113">
    <property type="entry name" value="Rbx_binding"/>
    <property type="match status" value="1"/>
</dbReference>
<name>A0A3B0ZER7_9ZZZZ</name>
<dbReference type="PRINTS" id="PR00411">
    <property type="entry name" value="PNDRDTASEI"/>
</dbReference>
<dbReference type="GO" id="GO:0005737">
    <property type="term" value="C:cytoplasm"/>
    <property type="evidence" value="ECO:0007669"/>
    <property type="project" value="UniProtKB-SubCell"/>
</dbReference>
<keyword evidence="6 10" id="KW-0560">Oxidoreductase</keyword>
<evidence type="ECO:0000256" key="3">
    <source>
        <dbReference type="ARBA" id="ARBA00022490"/>
    </source>
</evidence>
<dbReference type="PANTHER" id="PTHR43429:SF3">
    <property type="entry name" value="NITRITE REDUCTASE [NAD(P)H]"/>
    <property type="match status" value="1"/>
</dbReference>
<reference evidence="10" key="1">
    <citation type="submission" date="2018-06" db="EMBL/GenBank/DDBJ databases">
        <authorList>
            <person name="Zhirakovskaya E."/>
        </authorList>
    </citation>
    <scope>NUCLEOTIDE SEQUENCE</scope>
</reference>
<comment type="subcellular location">
    <subcellularLocation>
        <location evidence="2">Cytoplasm</location>
    </subcellularLocation>
</comment>
<gene>
    <name evidence="10" type="ORF">MNBD_GAMMA21-2836</name>
</gene>
<evidence type="ECO:0000256" key="1">
    <source>
        <dbReference type="ARBA" id="ARBA00001974"/>
    </source>
</evidence>
<dbReference type="InterPro" id="IPR036188">
    <property type="entry name" value="FAD/NAD-bd_sf"/>
</dbReference>
<keyword evidence="3" id="KW-0963">Cytoplasm</keyword>
<protein>
    <submittedName>
        <fullName evidence="10">Rubredoxin-NAD(+) reductase</fullName>
        <ecNumber evidence="10">1.18.1.1</ecNumber>
    </submittedName>
</protein>
<evidence type="ECO:0000259" key="8">
    <source>
        <dbReference type="Pfam" id="PF07992"/>
    </source>
</evidence>
<keyword evidence="4" id="KW-0285">Flavoprotein</keyword>
<dbReference type="InterPro" id="IPR023753">
    <property type="entry name" value="FAD/NAD-binding_dom"/>
</dbReference>
<dbReference type="EC" id="1.18.1.1" evidence="10"/>
<evidence type="ECO:0000259" key="9">
    <source>
        <dbReference type="Pfam" id="PF18113"/>
    </source>
</evidence>
<evidence type="ECO:0000256" key="7">
    <source>
        <dbReference type="ARBA" id="ARBA00023027"/>
    </source>
</evidence>
<feature type="domain" description="FAD/NAD(P)-binding" evidence="8">
    <location>
        <begin position="6"/>
        <end position="287"/>
    </location>
</feature>
<dbReference type="SUPFAM" id="SSF51905">
    <property type="entry name" value="FAD/NAD(P)-binding domain"/>
    <property type="match status" value="1"/>
</dbReference>
<dbReference type="AlphaFoldDB" id="A0A3B0ZER7"/>